<dbReference type="OrthoDB" id="1094720at2"/>
<dbReference type="EMBL" id="NFHB01000004">
    <property type="protein sequence ID" value="OUN03627.1"/>
    <property type="molecule type" value="Genomic_DNA"/>
</dbReference>
<evidence type="ECO:0000256" key="1">
    <source>
        <dbReference type="SAM" id="Phobius"/>
    </source>
</evidence>
<keyword evidence="1" id="KW-0812">Transmembrane</keyword>
<comment type="caution">
    <text evidence="2">The sequence shown here is derived from an EMBL/GenBank/DDBJ whole genome shotgun (WGS) entry which is preliminary data.</text>
</comment>
<feature type="transmembrane region" description="Helical" evidence="1">
    <location>
        <begin position="20"/>
        <end position="39"/>
    </location>
</feature>
<evidence type="ECO:0000313" key="2">
    <source>
        <dbReference type="EMBL" id="OUN03627.1"/>
    </source>
</evidence>
<protein>
    <submittedName>
        <fullName evidence="2">Uncharacterized protein</fullName>
    </submittedName>
</protein>
<evidence type="ECO:0000313" key="3">
    <source>
        <dbReference type="Proteomes" id="UP000195772"/>
    </source>
</evidence>
<dbReference type="eggNOG" id="ENOG5030TRU">
    <property type="taxonomic scope" value="Bacteria"/>
</dbReference>
<dbReference type="RefSeq" id="WP_032134752.1">
    <property type="nucleotide sequence ID" value="NZ_DAWDON010000019.1"/>
</dbReference>
<dbReference type="Proteomes" id="UP000195772">
    <property type="component" value="Unassembled WGS sequence"/>
</dbReference>
<proteinExistence type="predicted"/>
<name>A0A1Y3QZ24_9BACT</name>
<dbReference type="AlphaFoldDB" id="A0A1Y3QZ24"/>
<organism evidence="2 3">
    <name type="scientific">Alistipes onderdonkii</name>
    <dbReference type="NCBI Taxonomy" id="328813"/>
    <lineage>
        <taxon>Bacteria</taxon>
        <taxon>Pseudomonadati</taxon>
        <taxon>Bacteroidota</taxon>
        <taxon>Bacteroidia</taxon>
        <taxon>Bacteroidales</taxon>
        <taxon>Rikenellaceae</taxon>
        <taxon>Alistipes</taxon>
    </lineage>
</organism>
<gene>
    <name evidence="2" type="ORF">B5G41_08040</name>
</gene>
<keyword evidence="1" id="KW-0472">Membrane</keyword>
<sequence length="261" mass="30000">MKPKKTRFFFTKQWWADLSTNFFGALLGIVVTFGTTGYLEYCDKKAMGRTAALMTIGDIEYSIRKLEADCETFLRYDTVFRAVLDRYPDRLDEVPADTLGLYLNSFFADKFYIVNPAAEGVFAHSSDIWRTLDNYALQQRIGHCFALRNMLNDSSVQLQRRQKEAAEAFFTEKFFGDRKDFLAAVRELTSLPSVRQYFALYPLDVEILMQGVRQLRAMNDRNIQDMDITREELEDCVVSLDYSADVMSRDCDAAVRGGASE</sequence>
<accession>A0A1Y3QZ24</accession>
<keyword evidence="1" id="KW-1133">Transmembrane helix</keyword>
<reference evidence="3" key="1">
    <citation type="submission" date="2017-04" db="EMBL/GenBank/DDBJ databases">
        <title>Function of individual gut microbiota members based on whole genome sequencing of pure cultures obtained from chicken caecum.</title>
        <authorList>
            <person name="Medvecky M."/>
            <person name="Cejkova D."/>
            <person name="Polansky O."/>
            <person name="Karasova D."/>
            <person name="Kubasova T."/>
            <person name="Cizek A."/>
            <person name="Rychlik I."/>
        </authorList>
    </citation>
    <scope>NUCLEOTIDE SEQUENCE [LARGE SCALE GENOMIC DNA]</scope>
    <source>
        <strain evidence="3">An90</strain>
    </source>
</reference>